<sequence length="465" mass="51856">MKKFNIQKQDSIHTDTKFMQKKQHFAKKQAFIFLAILVFNAVATPFCVFALELKDVNSKLSDVFASFSDSNEGTTVFRSLNIPTGGRSESLGTAITGLCDDITFFDYNPAGSAVLSNSEIAFFHNSWIADSAMETLEGSMRFNNLGMGLQLKCFYVPFTEYNLFGDKLAGNYYSETSLAFNMAYNFLAGYNFKGIAAGYTVRASWRNMPDYADNQTDKIKSGSGLEQSALGFMADFGLLVRFNFLKNFSSLEPNFNFGLALNNLGLAFTGFSKNFELDDSLPTRISAGFSYRLFKNLLFTTEFRQPVNLMNFSSSQKFSFASGAEINVTDFFDFEAGFMLSGGNPRFSIGSQFDIKGIKMNVNYTLDLTTSFNPVNHISLAARLLLGDRGRSKTMAMVYEKYTEGIELYSKGDRQNIQKAIEKWTEAKNMSSSIGIKFDPAIEAITAAQDLLDVHDQIKNFGSLN</sequence>
<dbReference type="Pfam" id="PF03687">
    <property type="entry name" value="UPF0164"/>
    <property type="match status" value="1"/>
</dbReference>
<organism evidence="4 5">
    <name type="scientific">Treponema berlinense</name>
    <dbReference type="NCBI Taxonomy" id="225004"/>
    <lineage>
        <taxon>Bacteria</taxon>
        <taxon>Pseudomonadati</taxon>
        <taxon>Spirochaetota</taxon>
        <taxon>Spirochaetia</taxon>
        <taxon>Spirochaetales</taxon>
        <taxon>Treponemataceae</taxon>
        <taxon>Treponema</taxon>
    </lineage>
</organism>
<dbReference type="GeneID" id="303367641"/>
<dbReference type="EMBL" id="FUXC01000007">
    <property type="protein sequence ID" value="SJZ84760.1"/>
    <property type="molecule type" value="Genomic_DNA"/>
</dbReference>
<comment type="similarity">
    <text evidence="1">Belongs to the UPF0164 family.</text>
</comment>
<gene>
    <name evidence="4" type="ORF">SAMN02745152_01407</name>
</gene>
<evidence type="ECO:0000256" key="2">
    <source>
        <dbReference type="ARBA" id="ARBA00022729"/>
    </source>
</evidence>
<name>A0A1T4NZE0_9SPIR</name>
<keyword evidence="3" id="KW-0472">Membrane</keyword>
<dbReference type="Gene3D" id="2.40.160.60">
    <property type="entry name" value="Outer membrane protein transport protein (OMPP1/FadL/TodX)"/>
    <property type="match status" value="1"/>
</dbReference>
<accession>A0A1T4NZE0</accession>
<evidence type="ECO:0000313" key="5">
    <source>
        <dbReference type="Proteomes" id="UP000190395"/>
    </source>
</evidence>
<dbReference type="RefSeq" id="WP_234969959.1">
    <property type="nucleotide sequence ID" value="NZ_FUXC01000007.1"/>
</dbReference>
<proteinExistence type="inferred from homology"/>
<evidence type="ECO:0000256" key="3">
    <source>
        <dbReference type="SAM" id="Phobius"/>
    </source>
</evidence>
<evidence type="ECO:0000256" key="1">
    <source>
        <dbReference type="ARBA" id="ARBA00005846"/>
    </source>
</evidence>
<protein>
    <submittedName>
        <fullName evidence="4">Uncharacterized protein family (UPF0164)</fullName>
    </submittedName>
</protein>
<reference evidence="4 5" key="1">
    <citation type="submission" date="2017-02" db="EMBL/GenBank/DDBJ databases">
        <authorList>
            <person name="Peterson S.W."/>
        </authorList>
    </citation>
    <scope>NUCLEOTIDE SEQUENCE [LARGE SCALE GENOMIC DNA]</scope>
    <source>
        <strain evidence="4 5">ATCC BAA-909</strain>
    </source>
</reference>
<dbReference type="AlphaFoldDB" id="A0A1T4NZE0"/>
<keyword evidence="3" id="KW-0812">Transmembrane</keyword>
<evidence type="ECO:0000313" key="4">
    <source>
        <dbReference type="EMBL" id="SJZ84760.1"/>
    </source>
</evidence>
<keyword evidence="3" id="KW-1133">Transmembrane helix</keyword>
<dbReference type="STRING" id="225004.SAMN02745152_01407"/>
<dbReference type="Proteomes" id="UP000190395">
    <property type="component" value="Unassembled WGS sequence"/>
</dbReference>
<feature type="transmembrane region" description="Helical" evidence="3">
    <location>
        <begin position="30"/>
        <end position="51"/>
    </location>
</feature>
<keyword evidence="2" id="KW-0732">Signal</keyword>
<dbReference type="InterPro" id="IPR005362">
    <property type="entry name" value="UPF0164"/>
</dbReference>
<keyword evidence="5" id="KW-1185">Reference proteome</keyword>